<name>A0ABV1ITG5_9FIRM</name>
<comment type="caution">
    <text evidence="2">The sequence shown here is derived from an EMBL/GenBank/DDBJ whole genome shotgun (WGS) entry which is preliminary data.</text>
</comment>
<gene>
    <name evidence="2" type="ORF">AAAU51_04940</name>
</gene>
<dbReference type="PANTHER" id="PTHR43798">
    <property type="entry name" value="MONOACYLGLYCEROL LIPASE"/>
    <property type="match status" value="1"/>
</dbReference>
<dbReference type="SUPFAM" id="SSF53474">
    <property type="entry name" value="alpha/beta-Hydrolases"/>
    <property type="match status" value="1"/>
</dbReference>
<dbReference type="Proteomes" id="UP001482154">
    <property type="component" value="Unassembled WGS sequence"/>
</dbReference>
<protein>
    <submittedName>
        <fullName evidence="2">Alpha/beta hydrolase</fullName>
    </submittedName>
</protein>
<keyword evidence="3" id="KW-1185">Reference proteome</keyword>
<dbReference type="InterPro" id="IPR000073">
    <property type="entry name" value="AB_hydrolase_1"/>
</dbReference>
<reference evidence="2 3" key="1">
    <citation type="submission" date="2024-04" db="EMBL/GenBank/DDBJ databases">
        <title>Human intestinal bacterial collection.</title>
        <authorList>
            <person name="Pauvert C."/>
            <person name="Hitch T.C.A."/>
            <person name="Clavel T."/>
        </authorList>
    </citation>
    <scope>NUCLEOTIDE SEQUENCE [LARGE SCALE GENOMIC DNA]</scope>
    <source>
        <strain evidence="2 3">CLA-AA-H249</strain>
    </source>
</reference>
<dbReference type="RefSeq" id="WP_349110529.1">
    <property type="nucleotide sequence ID" value="NZ_JBBNIN010000005.1"/>
</dbReference>
<keyword evidence="2" id="KW-0378">Hydrolase</keyword>
<dbReference type="InterPro" id="IPR050266">
    <property type="entry name" value="AB_hydrolase_sf"/>
</dbReference>
<dbReference type="EMBL" id="JBBNIN010000005">
    <property type="protein sequence ID" value="MEQ2710518.1"/>
    <property type="molecule type" value="Genomic_DNA"/>
</dbReference>
<organism evidence="2 3">
    <name type="scientific">Anaerostipes amylophilus</name>
    <dbReference type="NCBI Taxonomy" id="2981779"/>
    <lineage>
        <taxon>Bacteria</taxon>
        <taxon>Bacillati</taxon>
        <taxon>Bacillota</taxon>
        <taxon>Clostridia</taxon>
        <taxon>Lachnospirales</taxon>
        <taxon>Lachnospiraceae</taxon>
        <taxon>Anaerostipes</taxon>
    </lineage>
</organism>
<evidence type="ECO:0000259" key="1">
    <source>
        <dbReference type="Pfam" id="PF12697"/>
    </source>
</evidence>
<sequence length="251" mass="29305">MMNIHEFGKENNEIILLIHPSVVKWDYFENVIPLLQEKYHLLIPALPGYDFENDSDFTSVEQIASELNDWLSTRGYRNLYAVYGCSMGGSIALMVTLEQRIKINHCIMDGGITPYQLPWFVTHFIALKDYLMMMLGRVGGISLLEKAFATDEYSKEDLQYVVDVLRHCSRKTLWRTFDSCNNYRVPEPVSDINTQIHYWCAKNEEKERKQDIAYMKRKFPQTEFTKLPDLGHGRLVLLKPEVFSEMICKLS</sequence>
<proteinExistence type="predicted"/>
<dbReference type="InterPro" id="IPR029058">
    <property type="entry name" value="AB_hydrolase_fold"/>
</dbReference>
<evidence type="ECO:0000313" key="2">
    <source>
        <dbReference type="EMBL" id="MEQ2710518.1"/>
    </source>
</evidence>
<evidence type="ECO:0000313" key="3">
    <source>
        <dbReference type="Proteomes" id="UP001482154"/>
    </source>
</evidence>
<accession>A0ABV1ITG5</accession>
<dbReference type="GO" id="GO:0016787">
    <property type="term" value="F:hydrolase activity"/>
    <property type="evidence" value="ECO:0007669"/>
    <property type="project" value="UniProtKB-KW"/>
</dbReference>
<feature type="domain" description="AB hydrolase-1" evidence="1">
    <location>
        <begin position="16"/>
        <end position="244"/>
    </location>
</feature>
<dbReference type="Pfam" id="PF12697">
    <property type="entry name" value="Abhydrolase_6"/>
    <property type="match status" value="1"/>
</dbReference>
<dbReference type="Gene3D" id="3.40.50.1820">
    <property type="entry name" value="alpha/beta hydrolase"/>
    <property type="match status" value="1"/>
</dbReference>